<protein>
    <submittedName>
        <fullName evidence="3">Gfo/Idh/MocA family oxidoreductase</fullName>
    </submittedName>
</protein>
<reference evidence="3 4" key="1">
    <citation type="journal article" date="2018" name="Nat. Biotechnol.">
        <title>A standardized bacterial taxonomy based on genome phylogeny substantially revises the tree of life.</title>
        <authorList>
            <person name="Parks D.H."/>
            <person name="Chuvochina M."/>
            <person name="Waite D.W."/>
            <person name="Rinke C."/>
            <person name="Skarshewski A."/>
            <person name="Chaumeil P.A."/>
            <person name="Hugenholtz P."/>
        </authorList>
    </citation>
    <scope>NUCLEOTIDE SEQUENCE [LARGE SCALE GENOMIC DNA]</scope>
    <source>
        <strain evidence="3">UBA9375</strain>
    </source>
</reference>
<evidence type="ECO:0000313" key="3">
    <source>
        <dbReference type="EMBL" id="HCO22734.1"/>
    </source>
</evidence>
<accession>A0A3D3R1L2</accession>
<gene>
    <name evidence="3" type="ORF">DIT97_06615</name>
</gene>
<dbReference type="PANTHER" id="PTHR43377">
    <property type="entry name" value="BILIVERDIN REDUCTASE A"/>
    <property type="match status" value="1"/>
</dbReference>
<evidence type="ECO:0000259" key="2">
    <source>
        <dbReference type="Pfam" id="PF22725"/>
    </source>
</evidence>
<dbReference type="Pfam" id="PF01408">
    <property type="entry name" value="GFO_IDH_MocA"/>
    <property type="match status" value="1"/>
</dbReference>
<dbReference type="InterPro" id="IPR000683">
    <property type="entry name" value="Gfo/Idh/MocA-like_OxRdtase_N"/>
</dbReference>
<dbReference type="InterPro" id="IPR055170">
    <property type="entry name" value="GFO_IDH_MocA-like_dom"/>
</dbReference>
<sequence length="358" mass="38497">MSSLNVAVVGVGALGRHHARILAGLEGVNLCAVADINPVQGQAIAEQHGSRWVADYRELYEGVDAVSLAVPTHAHLAIASEFLSRQIPVLVEKPIACNLKEAEELVRIAEAHRTLLQVGHVERFNPATQAAFDRCPNPRFIRSERVSPYTFRSTDIGVIHDLLIHDIDLVLSVVKSAVKSVEAFGVSVMGEHEDAVQARLRFQNGCIADLTASRISPSAKRAMQLWGAAGCVSVDFTSREVTAYRPSETLLYGTPPLERARKAGANLEALKQDVFGTFLKVETPEVSAADALTAELASFVEAIQTGSAPLVGGVQALQAMQVAEQVLAAVNEHEWDGSQQGAVGPFIQFPTEERRLAG</sequence>
<dbReference type="EMBL" id="DQAY01000045">
    <property type="protein sequence ID" value="HCO22734.1"/>
    <property type="molecule type" value="Genomic_DNA"/>
</dbReference>
<evidence type="ECO:0000313" key="4">
    <source>
        <dbReference type="Proteomes" id="UP000263642"/>
    </source>
</evidence>
<comment type="caution">
    <text evidence="3">The sequence shown here is derived from an EMBL/GenBank/DDBJ whole genome shotgun (WGS) entry which is preliminary data.</text>
</comment>
<feature type="domain" description="Gfo/Idh/MocA-like oxidoreductase N-terminal" evidence="1">
    <location>
        <begin position="4"/>
        <end position="120"/>
    </location>
</feature>
<dbReference type="Pfam" id="PF22725">
    <property type="entry name" value="GFO_IDH_MocA_C3"/>
    <property type="match status" value="1"/>
</dbReference>
<proteinExistence type="predicted"/>
<evidence type="ECO:0000259" key="1">
    <source>
        <dbReference type="Pfam" id="PF01408"/>
    </source>
</evidence>
<feature type="domain" description="GFO/IDH/MocA-like oxidoreductase" evidence="2">
    <location>
        <begin position="148"/>
        <end position="231"/>
    </location>
</feature>
<dbReference type="SUPFAM" id="SSF51735">
    <property type="entry name" value="NAD(P)-binding Rossmann-fold domains"/>
    <property type="match status" value="1"/>
</dbReference>
<dbReference type="PANTHER" id="PTHR43377:SF1">
    <property type="entry name" value="BILIVERDIN REDUCTASE A"/>
    <property type="match status" value="1"/>
</dbReference>
<dbReference type="InterPro" id="IPR051450">
    <property type="entry name" value="Gfo/Idh/MocA_Oxidoreductases"/>
</dbReference>
<dbReference type="GO" id="GO:0000166">
    <property type="term" value="F:nucleotide binding"/>
    <property type="evidence" value="ECO:0007669"/>
    <property type="project" value="InterPro"/>
</dbReference>
<dbReference type="InterPro" id="IPR036291">
    <property type="entry name" value="NAD(P)-bd_dom_sf"/>
</dbReference>
<name>A0A3D3R1L2_9PLAN</name>
<dbReference type="Gene3D" id="3.40.50.720">
    <property type="entry name" value="NAD(P)-binding Rossmann-like Domain"/>
    <property type="match status" value="1"/>
</dbReference>
<dbReference type="Gene3D" id="3.30.360.10">
    <property type="entry name" value="Dihydrodipicolinate Reductase, domain 2"/>
    <property type="match status" value="1"/>
</dbReference>
<dbReference type="SUPFAM" id="SSF55347">
    <property type="entry name" value="Glyceraldehyde-3-phosphate dehydrogenase-like, C-terminal domain"/>
    <property type="match status" value="1"/>
</dbReference>
<dbReference type="AlphaFoldDB" id="A0A3D3R1L2"/>
<dbReference type="Proteomes" id="UP000263642">
    <property type="component" value="Unassembled WGS sequence"/>
</dbReference>
<organism evidence="3 4">
    <name type="scientific">Gimesia maris</name>
    <dbReference type="NCBI Taxonomy" id="122"/>
    <lineage>
        <taxon>Bacteria</taxon>
        <taxon>Pseudomonadati</taxon>
        <taxon>Planctomycetota</taxon>
        <taxon>Planctomycetia</taxon>
        <taxon>Planctomycetales</taxon>
        <taxon>Planctomycetaceae</taxon>
        <taxon>Gimesia</taxon>
    </lineage>
</organism>